<dbReference type="OrthoDB" id="1676816at2"/>
<dbReference type="EMBL" id="AP017312">
    <property type="protein sequence ID" value="BAU27834.1"/>
    <property type="molecule type" value="Genomic_DNA"/>
</dbReference>
<gene>
    <name evidence="3" type="primary">hpcB_1</name>
    <name evidence="3" type="ORF">CB4_02008</name>
</gene>
<dbReference type="Gene3D" id="3.40.830.10">
    <property type="entry name" value="LigB-like"/>
    <property type="match status" value="1"/>
</dbReference>
<dbReference type="KEGG" id="asoc:CB4_02008"/>
<name>A0A0U5AVS8_9BACL</name>
<organism evidence="3 4">
    <name type="scientific">Aneurinibacillus soli</name>
    <dbReference type="NCBI Taxonomy" id="1500254"/>
    <lineage>
        <taxon>Bacteria</taxon>
        <taxon>Bacillati</taxon>
        <taxon>Bacillota</taxon>
        <taxon>Bacilli</taxon>
        <taxon>Bacillales</taxon>
        <taxon>Paenibacillaceae</taxon>
        <taxon>Aneurinibacillus group</taxon>
        <taxon>Aneurinibacillus</taxon>
    </lineage>
</organism>
<dbReference type="AlphaFoldDB" id="A0A0U5AVS8"/>
<dbReference type="SUPFAM" id="SSF53213">
    <property type="entry name" value="LigB-like"/>
    <property type="match status" value="1"/>
</dbReference>
<protein>
    <submittedName>
        <fullName evidence="3">3,4-dihydroxyphenylacetate 2,3-dioxygenase</fullName>
        <ecNumber evidence="3">1.13.11.15</ecNumber>
    </submittedName>
</protein>
<accession>A0A0U5AVS8</accession>
<dbReference type="RefSeq" id="WP_096465482.1">
    <property type="nucleotide sequence ID" value="NZ_AP017312.1"/>
</dbReference>
<keyword evidence="3" id="KW-0223">Dioxygenase</keyword>
<dbReference type="Pfam" id="PF02900">
    <property type="entry name" value="LigB"/>
    <property type="match status" value="1"/>
</dbReference>
<evidence type="ECO:0000313" key="4">
    <source>
        <dbReference type="Proteomes" id="UP000217696"/>
    </source>
</evidence>
<feature type="domain" description="Extradiol ring-cleavage dioxygenase class III enzyme subunit B" evidence="2">
    <location>
        <begin position="7"/>
        <end position="282"/>
    </location>
</feature>
<keyword evidence="4" id="KW-1185">Reference proteome</keyword>
<dbReference type="PANTHER" id="PTHR30096">
    <property type="entry name" value="4,5-DOPA DIOXYGENASE EXTRADIOL-LIKE PROTEIN"/>
    <property type="match status" value="1"/>
</dbReference>
<evidence type="ECO:0000256" key="1">
    <source>
        <dbReference type="ARBA" id="ARBA00023002"/>
    </source>
</evidence>
<reference evidence="3 4" key="1">
    <citation type="submission" date="2015-12" db="EMBL/GenBank/DDBJ databases">
        <title>Genome sequence of Aneurinibacillus soli.</title>
        <authorList>
            <person name="Lee J.S."/>
            <person name="Lee K.C."/>
            <person name="Kim K.K."/>
            <person name="Lee B.W."/>
        </authorList>
    </citation>
    <scope>NUCLEOTIDE SEQUENCE [LARGE SCALE GENOMIC DNA]</scope>
    <source>
        <strain evidence="3 4">CB4</strain>
    </source>
</reference>
<keyword evidence="1 3" id="KW-0560">Oxidoreductase</keyword>
<sequence length="301" mass="34132">MGEIIGAAILSHVPTIMLPEQVRLEMNKGKGDTTLIEGLQRLRSEVLDQLNADTFIIFDSHWHTTFEMVVDGREHYEGFHTSDEMPRSLQDIPYNYDGDPELATIIEETAKNYDDVWVHVSRNANLPIHYGTVNLVHHLHRGERVLSIGTSQTGEPEDFLRFGEMLGEAIEKSNRRVVLLGSGGLSHKFYSLRDIRVYEEYDPKYLISSEARKIDEKIISMFLEGKHEDVLDIMPEFRKFSPEGRFGHYLMMAGALGEKEWTAPGQKFSEYEASAGTGQVNIWFPRPAEGWGGKQTTGSKG</sequence>
<dbReference type="Proteomes" id="UP000217696">
    <property type="component" value="Chromosome"/>
</dbReference>
<dbReference type="EC" id="1.13.11.15" evidence="3"/>
<evidence type="ECO:0000313" key="3">
    <source>
        <dbReference type="EMBL" id="BAU27834.1"/>
    </source>
</evidence>
<proteinExistence type="predicted"/>
<dbReference type="InterPro" id="IPR004183">
    <property type="entry name" value="Xdiol_dOase_suB"/>
</dbReference>
<dbReference type="GO" id="GO:0008198">
    <property type="term" value="F:ferrous iron binding"/>
    <property type="evidence" value="ECO:0007669"/>
    <property type="project" value="InterPro"/>
</dbReference>
<evidence type="ECO:0000259" key="2">
    <source>
        <dbReference type="Pfam" id="PF02900"/>
    </source>
</evidence>
<dbReference type="PANTHER" id="PTHR30096:SF9">
    <property type="entry name" value="4-HYDROXYPHENYLACETATE CATABOLISM PROTEIN"/>
    <property type="match status" value="1"/>
</dbReference>
<dbReference type="GO" id="GO:0008687">
    <property type="term" value="F:3,4-dihydroxyphenylacetate 2,3-dioxygenase activity"/>
    <property type="evidence" value="ECO:0007669"/>
    <property type="project" value="UniProtKB-EC"/>
</dbReference>